<name>A0A8S5VEI9_9CAUD</name>
<sequence>MQNQSKRPYKITVILSGRTNQVENPNPDGSYTFSPFGNARTSEKSAIAATRRFYSLCGCKVEKIIKIEKTEV</sequence>
<accession>A0A8S5VEI9</accession>
<protein>
    <submittedName>
        <fullName evidence="1">Uncharacterized protein</fullName>
    </submittedName>
</protein>
<proteinExistence type="predicted"/>
<dbReference type="EMBL" id="BK016250">
    <property type="protein sequence ID" value="DAG05132.1"/>
    <property type="molecule type" value="Genomic_DNA"/>
</dbReference>
<evidence type="ECO:0000313" key="1">
    <source>
        <dbReference type="EMBL" id="DAG05132.1"/>
    </source>
</evidence>
<reference evidence="1" key="1">
    <citation type="journal article" date="2021" name="Proc. Natl. Acad. Sci. U.S.A.">
        <title>A Catalog of Tens of Thousands of Viruses from Human Metagenomes Reveals Hidden Associations with Chronic Diseases.</title>
        <authorList>
            <person name="Tisza M.J."/>
            <person name="Buck C.B."/>
        </authorList>
    </citation>
    <scope>NUCLEOTIDE SEQUENCE</scope>
    <source>
        <strain evidence="1">CtE3x18</strain>
    </source>
</reference>
<organism evidence="1">
    <name type="scientific">Myoviridae sp. ctE3x18</name>
    <dbReference type="NCBI Taxonomy" id="2825059"/>
    <lineage>
        <taxon>Viruses</taxon>
        <taxon>Duplodnaviria</taxon>
        <taxon>Heunggongvirae</taxon>
        <taxon>Uroviricota</taxon>
        <taxon>Caudoviricetes</taxon>
    </lineage>
</organism>